<feature type="chain" id="PRO_5001515215" description="Secreted protein" evidence="2">
    <location>
        <begin position="24"/>
        <end position="132"/>
    </location>
</feature>
<proteinExistence type="evidence at transcript level"/>
<feature type="signal peptide" evidence="2">
    <location>
        <begin position="1"/>
        <end position="23"/>
    </location>
</feature>
<dbReference type="AlphaFoldDB" id="A0A023FBZ3"/>
<keyword evidence="1" id="KW-1133">Transmembrane helix</keyword>
<keyword evidence="2" id="KW-0732">Signal</keyword>
<organism evidence="3">
    <name type="scientific">Amblyomma cajennense</name>
    <name type="common">Cayenne tick</name>
    <name type="synonym">Acarus cajennensis</name>
    <dbReference type="NCBI Taxonomy" id="34607"/>
    <lineage>
        <taxon>Eukaryota</taxon>
        <taxon>Metazoa</taxon>
        <taxon>Ecdysozoa</taxon>
        <taxon>Arthropoda</taxon>
        <taxon>Chelicerata</taxon>
        <taxon>Arachnida</taxon>
        <taxon>Acari</taxon>
        <taxon>Parasitiformes</taxon>
        <taxon>Ixodida</taxon>
        <taxon>Ixodoidea</taxon>
        <taxon>Ixodidae</taxon>
        <taxon>Amblyomminae</taxon>
        <taxon>Amblyomma</taxon>
    </lineage>
</organism>
<reference evidence="3" key="1">
    <citation type="submission" date="2014-03" db="EMBL/GenBank/DDBJ databases">
        <title>The sialotranscriptome of Amblyomma triste, Amblyomma parvum and Amblyomma cajennense ticks, uncovered by 454-based RNA-seq.</title>
        <authorList>
            <person name="Garcia G.R."/>
            <person name="Gardinassi L.G."/>
            <person name="Ribeiro J.M."/>
            <person name="Anatriello E."/>
            <person name="Ferreira B.R."/>
            <person name="Moreira H.N."/>
            <person name="Mafra C."/>
            <person name="Olegario M.M."/>
            <person name="Szabo P.J."/>
            <person name="Miranda-Santos I.K."/>
            <person name="Maruyama S.R."/>
        </authorList>
    </citation>
    <scope>NUCLEOTIDE SEQUENCE</scope>
    <source>
        <strain evidence="3">Uberlandia</strain>
        <tissue evidence="3">Salivary glands</tissue>
    </source>
</reference>
<keyword evidence="1" id="KW-0472">Membrane</keyword>
<accession>A0A023FBZ3</accession>
<dbReference type="EMBL" id="GBBK01005450">
    <property type="protein sequence ID" value="JAC19032.1"/>
    <property type="molecule type" value="mRNA"/>
</dbReference>
<evidence type="ECO:0000313" key="3">
    <source>
        <dbReference type="EMBL" id="JAC19032.1"/>
    </source>
</evidence>
<protein>
    <recommendedName>
        <fullName evidence="4">Secreted protein</fullName>
    </recommendedName>
</protein>
<evidence type="ECO:0000256" key="1">
    <source>
        <dbReference type="SAM" id="Phobius"/>
    </source>
</evidence>
<sequence length="132" mass="15101">MCLCRNSLLWLTLLLLCWRFDSCYLVTGNSQVTSFTTSFTMFPLLQSLLIAMAFSSLLVATTAEKVTCKMRNLFHKRLCFTLNYKCVCSAVEKYRLKELYATGHFVNGSFTKQASLYSMLLKCKTPVKKTCQ</sequence>
<evidence type="ECO:0008006" key="4">
    <source>
        <dbReference type="Google" id="ProtNLM"/>
    </source>
</evidence>
<keyword evidence="1" id="KW-0812">Transmembrane</keyword>
<feature type="transmembrane region" description="Helical" evidence="1">
    <location>
        <begin position="43"/>
        <end position="63"/>
    </location>
</feature>
<evidence type="ECO:0000256" key="2">
    <source>
        <dbReference type="SAM" id="SignalP"/>
    </source>
</evidence>
<name>A0A023FBZ3_AMBCJ</name>